<sequence length="146" mass="16122">MWFDELQQAMRVHDLYDQLNLHQRGRVWTREEFMLGFVGDVGDLAKLVMAEEGAREVPGGRAALEHELADCLWSVLILAHRYDVDLEVAFRRTMAELGTAINTRLPKNEGAVAPAGPANLEDELREGAIGQSSLCSDVAPKATPPP</sequence>
<comment type="caution">
    <text evidence="2">The sequence shown here is derived from an EMBL/GenBank/DDBJ whole genome shotgun (WGS) entry which is preliminary data.</text>
</comment>
<protein>
    <submittedName>
        <fullName evidence="2">Nucleotide pyrophosphohydrolase</fullName>
    </submittedName>
</protein>
<reference evidence="2 3" key="1">
    <citation type="submission" date="2018-11" db="EMBL/GenBank/DDBJ databases">
        <title>The Potential of Streptomyces as Biocontrol Agents against the Tomato grey mould, Botrytis cinerea (Gray mold) Frontiers in Microbiology.</title>
        <authorList>
            <person name="Li D."/>
        </authorList>
    </citation>
    <scope>NUCLEOTIDE SEQUENCE [LARGE SCALE GENOMIC DNA]</scope>
    <source>
        <strain evidence="2 3">NEAU-LD23</strain>
    </source>
</reference>
<organism evidence="2 3">
    <name type="scientific">Streptomyces botrytidirepellens</name>
    <dbReference type="NCBI Taxonomy" id="2486417"/>
    <lineage>
        <taxon>Bacteria</taxon>
        <taxon>Bacillati</taxon>
        <taxon>Actinomycetota</taxon>
        <taxon>Actinomycetes</taxon>
        <taxon>Kitasatosporales</taxon>
        <taxon>Streptomycetaceae</taxon>
        <taxon>Streptomyces</taxon>
    </lineage>
</organism>
<dbReference type="Gene3D" id="1.10.287.1080">
    <property type="entry name" value="MazG-like"/>
    <property type="match status" value="1"/>
</dbReference>
<dbReference type="InterPro" id="IPR004518">
    <property type="entry name" value="MazG-like_dom"/>
</dbReference>
<dbReference type="SUPFAM" id="SSF101386">
    <property type="entry name" value="all-alpha NTP pyrophosphatases"/>
    <property type="match status" value="1"/>
</dbReference>
<feature type="domain" description="NTP pyrophosphohydrolase MazG-like" evidence="1">
    <location>
        <begin position="52"/>
        <end position="95"/>
    </location>
</feature>
<gene>
    <name evidence="2" type="ORF">EEJ42_15605</name>
</gene>
<dbReference type="CDD" id="cd11543">
    <property type="entry name" value="NTP-PPase_u6"/>
    <property type="match status" value="1"/>
</dbReference>
<dbReference type="Proteomes" id="UP000275401">
    <property type="component" value="Unassembled WGS sequence"/>
</dbReference>
<keyword evidence="2" id="KW-0378">Hydrolase</keyword>
<proteinExistence type="predicted"/>
<evidence type="ECO:0000259" key="1">
    <source>
        <dbReference type="Pfam" id="PF03819"/>
    </source>
</evidence>
<accession>A0A3M8W9L4</accession>
<evidence type="ECO:0000313" key="2">
    <source>
        <dbReference type="EMBL" id="RNG26227.1"/>
    </source>
</evidence>
<evidence type="ECO:0000313" key="3">
    <source>
        <dbReference type="Proteomes" id="UP000275401"/>
    </source>
</evidence>
<dbReference type="Pfam" id="PF03819">
    <property type="entry name" value="MazG"/>
    <property type="match status" value="1"/>
</dbReference>
<name>A0A3M8W9L4_9ACTN</name>
<dbReference type="AlphaFoldDB" id="A0A3M8W9L4"/>
<dbReference type="EMBL" id="RIBZ01000203">
    <property type="protein sequence ID" value="RNG26227.1"/>
    <property type="molecule type" value="Genomic_DNA"/>
</dbReference>
<dbReference type="GO" id="GO:0016787">
    <property type="term" value="F:hydrolase activity"/>
    <property type="evidence" value="ECO:0007669"/>
    <property type="project" value="UniProtKB-KW"/>
</dbReference>
<keyword evidence="3" id="KW-1185">Reference proteome</keyword>